<dbReference type="AlphaFoldDB" id="A0A345VM81"/>
<name>A0A345VM81_9STRE</name>
<reference evidence="1 2" key="1">
    <citation type="submission" date="2017-07" db="EMBL/GenBank/DDBJ databases">
        <title>Streptococcus pluranimalium as cause of bovine abortion.</title>
        <authorList>
            <person name="Rodriguez Campos S."/>
            <person name="Gobeli Brawand S."/>
            <person name="Brodard I."/>
            <person name="Rychener L."/>
            <person name="Perreten V."/>
        </authorList>
    </citation>
    <scope>NUCLEOTIDE SEQUENCE [LARGE SCALE GENOMIC DNA]</scope>
    <source>
        <strain evidence="1 2">14A0014</strain>
    </source>
</reference>
<organism evidence="1 2">
    <name type="scientific">Streptococcus pluranimalium</name>
    <dbReference type="NCBI Taxonomy" id="82348"/>
    <lineage>
        <taxon>Bacteria</taxon>
        <taxon>Bacillati</taxon>
        <taxon>Bacillota</taxon>
        <taxon>Bacilli</taxon>
        <taxon>Lactobacillales</taxon>
        <taxon>Streptococcaceae</taxon>
        <taxon>Streptococcus</taxon>
    </lineage>
</organism>
<sequence>MDIEHIVEKVTKQVLDLIQKSSNKYFILGQTSNDLQKFLSDNAIVVNQSFEEAKNSSGALILTVSSIKSFIRLSHLIATNSLEDFIVDILLEQRKLFIEERFECSKNQHILKIINQARADLTKLGVVFLNASNYAQHLLEKPAVNETNFGSSGVVVKKMPVTLDVISHYDFSASSTFHLEPNMILTALAKDYLREHDIKIVKEQ</sequence>
<accession>A0A345VM81</accession>
<protein>
    <recommendedName>
        <fullName evidence="3">Ethanolamine utilization protein</fullName>
    </recommendedName>
</protein>
<gene>
    <name evidence="1" type="ORF">Sp14A_19460</name>
</gene>
<evidence type="ECO:0000313" key="1">
    <source>
        <dbReference type="EMBL" id="AXJ13833.1"/>
    </source>
</evidence>
<dbReference type="InterPro" id="IPR013372">
    <property type="entry name" value="Eut_put"/>
</dbReference>
<evidence type="ECO:0000313" key="2">
    <source>
        <dbReference type="Proteomes" id="UP000255411"/>
    </source>
</evidence>
<evidence type="ECO:0008006" key="3">
    <source>
        <dbReference type="Google" id="ProtNLM"/>
    </source>
</evidence>
<dbReference type="EMBL" id="CP022601">
    <property type="protein sequence ID" value="AXJ13833.1"/>
    <property type="molecule type" value="Genomic_DNA"/>
</dbReference>
<dbReference type="Proteomes" id="UP000255411">
    <property type="component" value="Chromosome"/>
</dbReference>
<proteinExistence type="predicted"/>
<dbReference type="RefSeq" id="WP_115130810.1">
    <property type="nucleotide sequence ID" value="NZ_CP022601.1"/>
</dbReference>
<dbReference type="PIRSF" id="PIRSF034981">
    <property type="entry name" value="Eut_put"/>
    <property type="match status" value="1"/>
</dbReference>